<organism evidence="3 4">
    <name type="scientific">Sphaeroforma arctica JP610</name>
    <dbReference type="NCBI Taxonomy" id="667725"/>
    <lineage>
        <taxon>Eukaryota</taxon>
        <taxon>Ichthyosporea</taxon>
        <taxon>Ichthyophonida</taxon>
        <taxon>Sphaeroforma</taxon>
    </lineage>
</organism>
<sequence length="164" mass="18106">MTFVYKLLVICRSIASLVDAHAYLVDPPSGQQLQSKAGVEYCPHCYNGGGTGTVQGLTPAGEWPFGSWPLAYGEYKERDATAVRHGLCGDAANGASLYEPGDARNVGRTTRKTYTAGKFVEFTVGVSTHHRGHYEFRLCELQEGYEPPIKFEKKNSEFEYLQST</sequence>
<keyword evidence="1" id="KW-0732">Signal</keyword>
<evidence type="ECO:0000313" key="4">
    <source>
        <dbReference type="Proteomes" id="UP000054560"/>
    </source>
</evidence>
<protein>
    <recommendedName>
        <fullName evidence="2">Chitin-binding type-4 domain-containing protein</fullName>
    </recommendedName>
</protein>
<dbReference type="GeneID" id="25905580"/>
<proteinExistence type="predicted"/>
<feature type="chain" id="PRO_5005538581" description="Chitin-binding type-4 domain-containing protein" evidence="1">
    <location>
        <begin position="23"/>
        <end position="164"/>
    </location>
</feature>
<dbReference type="RefSeq" id="XP_014156538.1">
    <property type="nucleotide sequence ID" value="XM_014301063.1"/>
</dbReference>
<feature type="signal peptide" evidence="1">
    <location>
        <begin position="1"/>
        <end position="22"/>
    </location>
</feature>
<dbReference type="OrthoDB" id="64893at2759"/>
<evidence type="ECO:0000256" key="1">
    <source>
        <dbReference type="SAM" id="SignalP"/>
    </source>
</evidence>
<dbReference type="Pfam" id="PF03067">
    <property type="entry name" value="LPMO_10"/>
    <property type="match status" value="1"/>
</dbReference>
<name>A0A0L0G1G1_9EUKA</name>
<accession>A0A0L0G1G1</accession>
<evidence type="ECO:0000259" key="2">
    <source>
        <dbReference type="Pfam" id="PF03067"/>
    </source>
</evidence>
<gene>
    <name evidence="3" type="ORF">SARC_05076</name>
</gene>
<dbReference type="InterPro" id="IPR004302">
    <property type="entry name" value="Cellulose/chitin-bd_N"/>
</dbReference>
<dbReference type="AlphaFoldDB" id="A0A0L0G1G1"/>
<reference evidence="3 4" key="1">
    <citation type="submission" date="2011-02" db="EMBL/GenBank/DDBJ databases">
        <title>The Genome Sequence of Sphaeroforma arctica JP610.</title>
        <authorList>
            <consortium name="The Broad Institute Genome Sequencing Platform"/>
            <person name="Russ C."/>
            <person name="Cuomo C."/>
            <person name="Young S.K."/>
            <person name="Zeng Q."/>
            <person name="Gargeya S."/>
            <person name="Alvarado L."/>
            <person name="Berlin A."/>
            <person name="Chapman S.B."/>
            <person name="Chen Z."/>
            <person name="Freedman E."/>
            <person name="Gellesch M."/>
            <person name="Goldberg J."/>
            <person name="Griggs A."/>
            <person name="Gujja S."/>
            <person name="Heilman E."/>
            <person name="Heiman D."/>
            <person name="Howarth C."/>
            <person name="Mehta T."/>
            <person name="Neiman D."/>
            <person name="Pearson M."/>
            <person name="Roberts A."/>
            <person name="Saif S."/>
            <person name="Shea T."/>
            <person name="Shenoy N."/>
            <person name="Sisk P."/>
            <person name="Stolte C."/>
            <person name="Sykes S."/>
            <person name="White J."/>
            <person name="Yandava C."/>
            <person name="Burger G."/>
            <person name="Gray M.W."/>
            <person name="Holland P.W.H."/>
            <person name="King N."/>
            <person name="Lang F.B.F."/>
            <person name="Roger A.J."/>
            <person name="Ruiz-Trillo I."/>
            <person name="Haas B."/>
            <person name="Nusbaum C."/>
            <person name="Birren B."/>
        </authorList>
    </citation>
    <scope>NUCLEOTIDE SEQUENCE [LARGE SCALE GENOMIC DNA]</scope>
    <source>
        <strain evidence="3 4">JP610</strain>
    </source>
</reference>
<evidence type="ECO:0000313" key="3">
    <source>
        <dbReference type="EMBL" id="KNC82636.1"/>
    </source>
</evidence>
<dbReference type="Proteomes" id="UP000054560">
    <property type="component" value="Unassembled WGS sequence"/>
</dbReference>
<dbReference type="EMBL" id="KQ241907">
    <property type="protein sequence ID" value="KNC82636.1"/>
    <property type="molecule type" value="Genomic_DNA"/>
</dbReference>
<keyword evidence="4" id="KW-1185">Reference proteome</keyword>
<feature type="domain" description="Chitin-binding type-4" evidence="2">
    <location>
        <begin position="21"/>
        <end position="151"/>
    </location>
</feature>